<dbReference type="RefSeq" id="WP_145079169.1">
    <property type="nucleotide sequence ID" value="NZ_CP036298.1"/>
</dbReference>
<dbReference type="SUPFAM" id="SSF51430">
    <property type="entry name" value="NAD(P)-linked oxidoreductase"/>
    <property type="match status" value="1"/>
</dbReference>
<feature type="region of interest" description="Disordered" evidence="1">
    <location>
        <begin position="1"/>
        <end position="21"/>
    </location>
</feature>
<evidence type="ECO:0000256" key="1">
    <source>
        <dbReference type="SAM" id="MobiDB-lite"/>
    </source>
</evidence>
<proteinExistence type="predicted"/>
<name>A0A518G8H2_9BACT</name>
<sequence>MTDQAGSNRTRSGPGFNREGKLQLPPLIFGATSLGNMFRAIDDEEKNDIVAAWIDSGFSPVVIDTAGKYGAGLSLEVIGRELEALEADPNQVFISNKLGWRRTPLVTPEPTFEPGAWVDLKFDAVQDISYDGILRCWEEGNQLLGKFSAQLVSVHDPDEYLAAATDRTDRSRRMDDILGAYRALIELRDAGQVLATGVGAKNWQTIRELSEHCDFDWVMFANSFTIMQHPPALIELMHSLAARGVTLINSALFHGGFLLGGEFFNYRAVDPQDSADAQMLKWREQFQQCCEAHQISPFNAGVAFGRSHPSIRSIALSSSRADRVESHIQSLDSQVPSEFWLEMKHLHLIDPSYPYV</sequence>
<evidence type="ECO:0000259" key="2">
    <source>
        <dbReference type="Pfam" id="PF00248"/>
    </source>
</evidence>
<reference evidence="3 4" key="1">
    <citation type="submission" date="2019-02" db="EMBL/GenBank/DDBJ databases">
        <title>Deep-cultivation of Planctomycetes and their phenomic and genomic characterization uncovers novel biology.</title>
        <authorList>
            <person name="Wiegand S."/>
            <person name="Jogler M."/>
            <person name="Boedeker C."/>
            <person name="Pinto D."/>
            <person name="Vollmers J."/>
            <person name="Rivas-Marin E."/>
            <person name="Kohn T."/>
            <person name="Peeters S.H."/>
            <person name="Heuer A."/>
            <person name="Rast P."/>
            <person name="Oberbeckmann S."/>
            <person name="Bunk B."/>
            <person name="Jeske O."/>
            <person name="Meyerdierks A."/>
            <person name="Storesund J.E."/>
            <person name="Kallscheuer N."/>
            <person name="Luecker S."/>
            <person name="Lage O.M."/>
            <person name="Pohl T."/>
            <person name="Merkel B.J."/>
            <person name="Hornburger P."/>
            <person name="Mueller R.-W."/>
            <person name="Bruemmer F."/>
            <person name="Labrenz M."/>
            <person name="Spormann A.M."/>
            <person name="Op den Camp H."/>
            <person name="Overmann J."/>
            <person name="Amann R."/>
            <person name="Jetten M.S.M."/>
            <person name="Mascher T."/>
            <person name="Medema M.H."/>
            <person name="Devos D.P."/>
            <person name="Kaster A.-K."/>
            <person name="Ovreas L."/>
            <person name="Rohde M."/>
            <person name="Galperin M.Y."/>
            <person name="Jogler C."/>
        </authorList>
    </citation>
    <scope>NUCLEOTIDE SEQUENCE [LARGE SCALE GENOMIC DNA]</scope>
    <source>
        <strain evidence="3 4">Q31a</strain>
    </source>
</reference>
<organism evidence="3 4">
    <name type="scientific">Aureliella helgolandensis</name>
    <dbReference type="NCBI Taxonomy" id="2527968"/>
    <lineage>
        <taxon>Bacteria</taxon>
        <taxon>Pseudomonadati</taxon>
        <taxon>Planctomycetota</taxon>
        <taxon>Planctomycetia</taxon>
        <taxon>Pirellulales</taxon>
        <taxon>Pirellulaceae</taxon>
        <taxon>Aureliella</taxon>
    </lineage>
</organism>
<dbReference type="OrthoDB" id="9772407at2"/>
<dbReference type="GO" id="GO:0050235">
    <property type="term" value="F:pyridoxal 4-dehydrogenase activity"/>
    <property type="evidence" value="ECO:0007669"/>
    <property type="project" value="UniProtKB-EC"/>
</dbReference>
<feature type="domain" description="NADP-dependent oxidoreductase" evidence="2">
    <location>
        <begin position="26"/>
        <end position="344"/>
    </location>
</feature>
<dbReference type="CDD" id="cd19152">
    <property type="entry name" value="AKR_AKR15A"/>
    <property type="match status" value="1"/>
</dbReference>
<dbReference type="GO" id="GO:0005829">
    <property type="term" value="C:cytosol"/>
    <property type="evidence" value="ECO:0007669"/>
    <property type="project" value="TreeGrafter"/>
</dbReference>
<feature type="compositionally biased region" description="Polar residues" evidence="1">
    <location>
        <begin position="1"/>
        <end position="11"/>
    </location>
</feature>
<dbReference type="EC" id="1.1.1.107" evidence="3"/>
<keyword evidence="3" id="KW-0560">Oxidoreductase</keyword>
<protein>
    <submittedName>
        <fullName evidence="3">Pyridoxal 4-dehydrogenase</fullName>
        <ecNumber evidence="3">1.1.1.107</ecNumber>
    </submittedName>
</protein>
<accession>A0A518G8H2</accession>
<keyword evidence="4" id="KW-1185">Reference proteome</keyword>
<dbReference type="KEGG" id="ahel:Q31a_32070"/>
<dbReference type="InterPro" id="IPR023210">
    <property type="entry name" value="NADP_OxRdtase_dom"/>
</dbReference>
<dbReference type="Pfam" id="PF00248">
    <property type="entry name" value="Aldo_ket_red"/>
    <property type="match status" value="1"/>
</dbReference>
<dbReference type="Gene3D" id="3.20.20.100">
    <property type="entry name" value="NADP-dependent oxidoreductase domain"/>
    <property type="match status" value="1"/>
</dbReference>
<dbReference type="PANTHER" id="PTHR42686:SF1">
    <property type="entry name" value="GH17980P-RELATED"/>
    <property type="match status" value="1"/>
</dbReference>
<gene>
    <name evidence="3" type="primary">pld1</name>
    <name evidence="3" type="ORF">Q31a_32070</name>
</gene>
<dbReference type="InterPro" id="IPR020471">
    <property type="entry name" value="AKR"/>
</dbReference>
<dbReference type="Proteomes" id="UP000318017">
    <property type="component" value="Chromosome"/>
</dbReference>
<dbReference type="EMBL" id="CP036298">
    <property type="protein sequence ID" value="QDV24885.1"/>
    <property type="molecule type" value="Genomic_DNA"/>
</dbReference>
<evidence type="ECO:0000313" key="4">
    <source>
        <dbReference type="Proteomes" id="UP000318017"/>
    </source>
</evidence>
<dbReference type="AlphaFoldDB" id="A0A518G8H2"/>
<evidence type="ECO:0000313" key="3">
    <source>
        <dbReference type="EMBL" id="QDV24885.1"/>
    </source>
</evidence>
<dbReference type="PANTHER" id="PTHR42686">
    <property type="entry name" value="GH17980P-RELATED"/>
    <property type="match status" value="1"/>
</dbReference>
<dbReference type="InterPro" id="IPR036812">
    <property type="entry name" value="NAD(P)_OxRdtase_dom_sf"/>
</dbReference>